<dbReference type="GO" id="GO:0032259">
    <property type="term" value="P:methylation"/>
    <property type="evidence" value="ECO:0007669"/>
    <property type="project" value="UniProtKB-KW"/>
</dbReference>
<evidence type="ECO:0000259" key="4">
    <source>
        <dbReference type="Pfam" id="PF01555"/>
    </source>
</evidence>
<dbReference type="EC" id="2.1.1.72" evidence="6"/>
<dbReference type="Gene3D" id="3.40.1350.10">
    <property type="match status" value="1"/>
</dbReference>
<evidence type="ECO:0000256" key="2">
    <source>
        <dbReference type="ARBA" id="ARBA00022603"/>
    </source>
</evidence>
<evidence type="ECO:0000256" key="3">
    <source>
        <dbReference type="ARBA" id="ARBA00022679"/>
    </source>
</evidence>
<comment type="caution">
    <text evidence="6">The sequence shown here is derived from an EMBL/GenBank/DDBJ whole genome shotgun (WGS) entry which is preliminary data.</text>
</comment>
<dbReference type="GO" id="GO:0004519">
    <property type="term" value="F:endonuclease activity"/>
    <property type="evidence" value="ECO:0007669"/>
    <property type="project" value="InterPro"/>
</dbReference>
<dbReference type="AlphaFoldDB" id="A0A7Y9PI55"/>
<dbReference type="InterPro" id="IPR007560">
    <property type="entry name" value="Restrct_endonuc_IV_Mrr"/>
</dbReference>
<feature type="domain" description="DNA methylase N-4/N-6" evidence="4">
    <location>
        <begin position="24"/>
        <end position="333"/>
    </location>
</feature>
<dbReference type="InterPro" id="IPR002052">
    <property type="entry name" value="DNA_methylase_N6_adenine_CS"/>
</dbReference>
<keyword evidence="7" id="KW-1185">Reference proteome</keyword>
<feature type="domain" description="Restriction endonuclease type IV Mrr" evidence="5">
    <location>
        <begin position="391"/>
        <end position="464"/>
    </location>
</feature>
<dbReference type="InterPro" id="IPR029063">
    <property type="entry name" value="SAM-dependent_MTases_sf"/>
</dbReference>
<dbReference type="Gene3D" id="3.40.50.150">
    <property type="entry name" value="Vaccinia Virus protein VP39"/>
    <property type="match status" value="1"/>
</dbReference>
<dbReference type="Pfam" id="PF04471">
    <property type="entry name" value="Mrr_cat"/>
    <property type="match status" value="1"/>
</dbReference>
<dbReference type="InterPro" id="IPR002941">
    <property type="entry name" value="DNA_methylase_N4/N6"/>
</dbReference>
<name>A0A7Y9PI55_9BACT</name>
<comment type="similarity">
    <text evidence="1">Belongs to the N(4)/N(6)-methyltransferase family.</text>
</comment>
<protein>
    <submittedName>
        <fullName evidence="6">Site-specific DNA-methyltransferase (Adenine-specific)</fullName>
        <ecNumber evidence="6">2.1.1.72</ecNumber>
    </submittedName>
</protein>
<dbReference type="GO" id="GO:0009007">
    <property type="term" value="F:site-specific DNA-methyltransferase (adenine-specific) activity"/>
    <property type="evidence" value="ECO:0007669"/>
    <property type="project" value="UniProtKB-EC"/>
</dbReference>
<dbReference type="RefSeq" id="WP_179491525.1">
    <property type="nucleotide sequence ID" value="NZ_JACCCW010000002.1"/>
</dbReference>
<dbReference type="PRINTS" id="PR00508">
    <property type="entry name" value="S21N4MTFRASE"/>
</dbReference>
<dbReference type="EMBL" id="JACCCW010000002">
    <property type="protein sequence ID" value="NYF80252.1"/>
    <property type="molecule type" value="Genomic_DNA"/>
</dbReference>
<gene>
    <name evidence="6" type="ORF">HDF17_002572</name>
</gene>
<dbReference type="PROSITE" id="PS00092">
    <property type="entry name" value="N6_MTASE"/>
    <property type="match status" value="1"/>
</dbReference>
<keyword evidence="3 6" id="KW-0808">Transferase</keyword>
<dbReference type="Pfam" id="PF01555">
    <property type="entry name" value="N6_N4_Mtase"/>
    <property type="match status" value="1"/>
</dbReference>
<accession>A0A7Y9PI55</accession>
<dbReference type="GO" id="GO:0008170">
    <property type="term" value="F:N-methyltransferase activity"/>
    <property type="evidence" value="ECO:0007669"/>
    <property type="project" value="InterPro"/>
</dbReference>
<evidence type="ECO:0000313" key="6">
    <source>
        <dbReference type="EMBL" id="NYF80252.1"/>
    </source>
</evidence>
<keyword evidence="2 6" id="KW-0489">Methyltransferase</keyword>
<dbReference type="GO" id="GO:0003677">
    <property type="term" value="F:DNA binding"/>
    <property type="evidence" value="ECO:0007669"/>
    <property type="project" value="InterPro"/>
</dbReference>
<dbReference type="InterPro" id="IPR001091">
    <property type="entry name" value="RM_Methyltransferase"/>
</dbReference>
<dbReference type="GO" id="GO:0009307">
    <property type="term" value="P:DNA restriction-modification system"/>
    <property type="evidence" value="ECO:0007669"/>
    <property type="project" value="InterPro"/>
</dbReference>
<sequence length="519" mass="58820">MPANQLFYGDNLDVLRKHIRDESVDLCYIDPPFNSKRTYNQIYNNIGIEDAAQAQAFIDTWLWNDQAAAGLDEILANEQGRFQPQTVELIKGLHAVLGKGSLLAYLISITLRVTEIQRILKPTGSFYLHCDPTASHYLKLVLDGVFCSRGGEYVNEITWCYELGGRISRKAFGRRHDVLLFYTKSEDYNFYWDDVLEPWSDEGVAKFRHEDEKGRYRLIGRFIKGSPIKGHRDISPEWEKTNPELVQRYYLKPGKMQVDFWNISPINQVAKERLGYPTQKPEALLERVISASSKEGDLVLDAYCGCGTTVAVAERLNRRWIGVDITYQSISLIMKRLSDTYGAQVENEISLNGIPRDMASARALAHKKDDRLRKEFEKWAILTYATNRAIINDKKGADGGIDGVAYFKTGKTDNAKLIFQAKSGAVKRSDIATLRGDMEKSAAAMACLITLEEPSKPMIAEAREAGKYLHAEMGRSYDKISIVTVREIVEDGKRLDIPMSVEVLKAAQRNLNEEQLRLL</sequence>
<proteinExistence type="inferred from homology"/>
<dbReference type="SUPFAM" id="SSF53335">
    <property type="entry name" value="S-adenosyl-L-methionine-dependent methyltransferases"/>
    <property type="match status" value="1"/>
</dbReference>
<evidence type="ECO:0000256" key="1">
    <source>
        <dbReference type="ARBA" id="ARBA00006594"/>
    </source>
</evidence>
<dbReference type="Proteomes" id="UP000589520">
    <property type="component" value="Unassembled WGS sequence"/>
</dbReference>
<evidence type="ECO:0000259" key="5">
    <source>
        <dbReference type="Pfam" id="PF04471"/>
    </source>
</evidence>
<reference evidence="6 7" key="1">
    <citation type="submission" date="2020-07" db="EMBL/GenBank/DDBJ databases">
        <title>Genomic Encyclopedia of Type Strains, Phase IV (KMG-V): Genome sequencing to study the core and pangenomes of soil and plant-associated prokaryotes.</title>
        <authorList>
            <person name="Whitman W."/>
        </authorList>
    </citation>
    <scope>NUCLEOTIDE SEQUENCE [LARGE SCALE GENOMIC DNA]</scope>
    <source>
        <strain evidence="6 7">X4EP2</strain>
    </source>
</reference>
<evidence type="ECO:0000313" key="7">
    <source>
        <dbReference type="Proteomes" id="UP000589520"/>
    </source>
</evidence>
<organism evidence="6 7">
    <name type="scientific">Granulicella arctica</name>
    <dbReference type="NCBI Taxonomy" id="940613"/>
    <lineage>
        <taxon>Bacteria</taxon>
        <taxon>Pseudomonadati</taxon>
        <taxon>Acidobacteriota</taxon>
        <taxon>Terriglobia</taxon>
        <taxon>Terriglobales</taxon>
        <taxon>Acidobacteriaceae</taxon>
        <taxon>Granulicella</taxon>
    </lineage>
</organism>
<dbReference type="InterPro" id="IPR011856">
    <property type="entry name" value="tRNA_endonuc-like_dom_sf"/>
</dbReference>